<reference evidence="2 3" key="1">
    <citation type="submission" date="2018-06" db="EMBL/GenBank/DDBJ databases">
        <title>Fusarium incarnatum-equiseti species complex species 28.</title>
        <authorList>
            <person name="Gardiner D.M."/>
        </authorList>
    </citation>
    <scope>NUCLEOTIDE SEQUENCE [LARGE SCALE GENOMIC DNA]</scope>
    <source>
        <strain evidence="2 3">FIESC_28</strain>
    </source>
</reference>
<dbReference type="EMBL" id="QKXC01000276">
    <property type="protein sequence ID" value="RBR08944.1"/>
    <property type="molecule type" value="Genomic_DNA"/>
</dbReference>
<evidence type="ECO:0000256" key="1">
    <source>
        <dbReference type="SAM" id="SignalP"/>
    </source>
</evidence>
<accession>A0A366QVJ9</accession>
<name>A0A366QVJ9_9HYPO</name>
<dbReference type="RefSeq" id="XP_031011744.1">
    <property type="nucleotide sequence ID" value="XM_031164259.1"/>
</dbReference>
<organism evidence="2 3">
    <name type="scientific">Fusarium coffeatum</name>
    <dbReference type="NCBI Taxonomy" id="231269"/>
    <lineage>
        <taxon>Eukaryota</taxon>
        <taxon>Fungi</taxon>
        <taxon>Dikarya</taxon>
        <taxon>Ascomycota</taxon>
        <taxon>Pezizomycotina</taxon>
        <taxon>Sordariomycetes</taxon>
        <taxon>Hypocreomycetidae</taxon>
        <taxon>Hypocreales</taxon>
        <taxon>Nectriaceae</taxon>
        <taxon>Fusarium</taxon>
        <taxon>Fusarium incarnatum-equiseti species complex</taxon>
    </lineage>
</organism>
<evidence type="ECO:0000313" key="3">
    <source>
        <dbReference type="Proteomes" id="UP000253153"/>
    </source>
</evidence>
<proteinExistence type="predicted"/>
<comment type="caution">
    <text evidence="2">The sequence shown here is derived from an EMBL/GenBank/DDBJ whole genome shotgun (WGS) entry which is preliminary data.</text>
</comment>
<feature type="chain" id="PRO_5017033076" evidence="1">
    <location>
        <begin position="20"/>
        <end position="123"/>
    </location>
</feature>
<keyword evidence="1" id="KW-0732">Signal</keyword>
<sequence>MHFPTILSSIAAFSTAVAAVPTEKPYVGVAIMTYNGDDSLPMNVPLGVLTHDKRKVTEIEIARVYSTVDGVKAPKTDQVTCQMYKDQYGTVPASKDFTAKKGAVISTKGVDFGWILCRVNASK</sequence>
<dbReference type="OrthoDB" id="4978187at2759"/>
<dbReference type="Proteomes" id="UP000253153">
    <property type="component" value="Unassembled WGS sequence"/>
</dbReference>
<protein>
    <submittedName>
        <fullName evidence="2">Uncharacterized protein</fullName>
    </submittedName>
</protein>
<dbReference type="GeneID" id="41999555"/>
<dbReference type="AlphaFoldDB" id="A0A366QVJ9"/>
<feature type="signal peptide" evidence="1">
    <location>
        <begin position="1"/>
        <end position="19"/>
    </location>
</feature>
<keyword evidence="3" id="KW-1185">Reference proteome</keyword>
<evidence type="ECO:0000313" key="2">
    <source>
        <dbReference type="EMBL" id="RBR08944.1"/>
    </source>
</evidence>
<gene>
    <name evidence="2" type="ORF">FIESC28_10124</name>
</gene>